<sequence>MSRVLCDRALPPPPPNPFSADPKRYPTSFNHRRAIIHAQMRSGPPSIKPMDTHYAPRRPHLAGLTDPNQEHDITLAMNPYPY</sequence>
<protein>
    <submittedName>
        <fullName evidence="2">Uncharacterized protein</fullName>
    </submittedName>
</protein>
<organism evidence="2 3">
    <name type="scientific">Rhizoctonia solani</name>
    <dbReference type="NCBI Taxonomy" id="456999"/>
    <lineage>
        <taxon>Eukaryota</taxon>
        <taxon>Fungi</taxon>
        <taxon>Dikarya</taxon>
        <taxon>Basidiomycota</taxon>
        <taxon>Agaricomycotina</taxon>
        <taxon>Agaricomycetes</taxon>
        <taxon>Cantharellales</taxon>
        <taxon>Ceratobasidiaceae</taxon>
        <taxon>Rhizoctonia</taxon>
    </lineage>
</organism>
<name>A0A8H7LNF6_9AGAM</name>
<reference evidence="2" key="1">
    <citation type="submission" date="2020-09" db="EMBL/GenBank/DDBJ databases">
        <title>Comparative genome analyses of four rice-infecting Rhizoctonia solani isolates reveal extensive enrichment of homogalacturonan modification genes.</title>
        <authorList>
            <person name="Lee D.-Y."/>
            <person name="Jeon J."/>
            <person name="Kim K.-T."/>
            <person name="Cheong K."/>
            <person name="Song H."/>
            <person name="Choi G."/>
            <person name="Ko J."/>
            <person name="Opiyo S.O."/>
            <person name="Zuo S."/>
            <person name="Madhav S."/>
            <person name="Lee Y.-H."/>
            <person name="Wang G.-L."/>
        </authorList>
    </citation>
    <scope>NUCLEOTIDE SEQUENCE</scope>
    <source>
        <strain evidence="2">AG1-IA YN-7</strain>
    </source>
</reference>
<accession>A0A8H7LNF6</accession>
<evidence type="ECO:0000313" key="2">
    <source>
        <dbReference type="EMBL" id="KAF8684888.1"/>
    </source>
</evidence>
<dbReference type="EMBL" id="JACYCC010000024">
    <property type="protein sequence ID" value="KAF8684888.1"/>
    <property type="molecule type" value="Genomic_DNA"/>
</dbReference>
<comment type="caution">
    <text evidence="2">The sequence shown here is derived from an EMBL/GenBank/DDBJ whole genome shotgun (WGS) entry which is preliminary data.</text>
</comment>
<proteinExistence type="predicted"/>
<evidence type="ECO:0000313" key="3">
    <source>
        <dbReference type="Proteomes" id="UP000650582"/>
    </source>
</evidence>
<feature type="region of interest" description="Disordered" evidence="1">
    <location>
        <begin position="1"/>
        <end position="25"/>
    </location>
</feature>
<gene>
    <name evidence="2" type="ORF">RHS04_01080</name>
</gene>
<dbReference type="Proteomes" id="UP000650582">
    <property type="component" value="Unassembled WGS sequence"/>
</dbReference>
<evidence type="ECO:0000256" key="1">
    <source>
        <dbReference type="SAM" id="MobiDB-lite"/>
    </source>
</evidence>
<dbReference type="AlphaFoldDB" id="A0A8H7LNF6"/>
<feature type="region of interest" description="Disordered" evidence="1">
    <location>
        <begin position="39"/>
        <end position="82"/>
    </location>
</feature>